<feature type="region of interest" description="Disordered" evidence="1">
    <location>
        <begin position="43"/>
        <end position="62"/>
    </location>
</feature>
<feature type="signal peptide" evidence="2">
    <location>
        <begin position="1"/>
        <end position="37"/>
    </location>
</feature>
<evidence type="ECO:0000256" key="2">
    <source>
        <dbReference type="SAM" id="SignalP"/>
    </source>
</evidence>
<keyword evidence="2" id="KW-0732">Signal</keyword>
<comment type="caution">
    <text evidence="3">The sequence shown here is derived from an EMBL/GenBank/DDBJ whole genome shotgun (WGS) entry which is preliminary data.</text>
</comment>
<dbReference type="AlphaFoldDB" id="A0A3L6EB33"/>
<evidence type="ECO:0008006" key="4">
    <source>
        <dbReference type="Google" id="ProtNLM"/>
    </source>
</evidence>
<evidence type="ECO:0000256" key="1">
    <source>
        <dbReference type="SAM" id="MobiDB-lite"/>
    </source>
</evidence>
<reference evidence="3" key="1">
    <citation type="journal article" date="2018" name="Nat. Genet.">
        <title>Extensive intraspecific gene order and gene structural variations between Mo17 and other maize genomes.</title>
        <authorList>
            <person name="Sun S."/>
            <person name="Zhou Y."/>
            <person name="Chen J."/>
            <person name="Shi J."/>
            <person name="Zhao H."/>
            <person name="Zhao H."/>
            <person name="Song W."/>
            <person name="Zhang M."/>
            <person name="Cui Y."/>
            <person name="Dong X."/>
            <person name="Liu H."/>
            <person name="Ma X."/>
            <person name="Jiao Y."/>
            <person name="Wang B."/>
            <person name="Wei X."/>
            <person name="Stein J.C."/>
            <person name="Glaubitz J.C."/>
            <person name="Lu F."/>
            <person name="Yu G."/>
            <person name="Liang C."/>
            <person name="Fengler K."/>
            <person name="Li B."/>
            <person name="Rafalski A."/>
            <person name="Schnable P.S."/>
            <person name="Ware D.H."/>
            <person name="Buckler E.S."/>
            <person name="Lai J."/>
        </authorList>
    </citation>
    <scope>NUCLEOTIDE SEQUENCE [LARGE SCALE GENOMIC DNA]</scope>
    <source>
        <tissue evidence="3">Seedling</tissue>
    </source>
</reference>
<dbReference type="EMBL" id="NCVQ01000007">
    <property type="protein sequence ID" value="PWZ17161.1"/>
    <property type="molecule type" value="Genomic_DNA"/>
</dbReference>
<feature type="chain" id="PRO_5018052346" description="Secreted protein" evidence="2">
    <location>
        <begin position="38"/>
        <end position="62"/>
    </location>
</feature>
<name>A0A3L6EB33_MAIZE</name>
<accession>A0A3L6EB33</accession>
<proteinExistence type="predicted"/>
<gene>
    <name evidence="3" type="ORF">Zm00014a_038377</name>
</gene>
<protein>
    <recommendedName>
        <fullName evidence="4">Secreted protein</fullName>
    </recommendedName>
</protein>
<feature type="compositionally biased region" description="Low complexity" evidence="1">
    <location>
        <begin position="43"/>
        <end position="52"/>
    </location>
</feature>
<dbReference type="Proteomes" id="UP000251960">
    <property type="component" value="Chromosome 6"/>
</dbReference>
<evidence type="ECO:0000313" key="3">
    <source>
        <dbReference type="EMBL" id="PWZ17161.1"/>
    </source>
</evidence>
<sequence>MSPAAACLPPSLAPATLLATGCSCVLCLLLSCCSCEAATLLAASRPSSSVSSPPRPRVHEAG</sequence>
<organism evidence="3">
    <name type="scientific">Zea mays</name>
    <name type="common">Maize</name>
    <dbReference type="NCBI Taxonomy" id="4577"/>
    <lineage>
        <taxon>Eukaryota</taxon>
        <taxon>Viridiplantae</taxon>
        <taxon>Streptophyta</taxon>
        <taxon>Embryophyta</taxon>
        <taxon>Tracheophyta</taxon>
        <taxon>Spermatophyta</taxon>
        <taxon>Magnoliopsida</taxon>
        <taxon>Liliopsida</taxon>
        <taxon>Poales</taxon>
        <taxon>Poaceae</taxon>
        <taxon>PACMAD clade</taxon>
        <taxon>Panicoideae</taxon>
        <taxon>Andropogonodae</taxon>
        <taxon>Andropogoneae</taxon>
        <taxon>Tripsacinae</taxon>
        <taxon>Zea</taxon>
    </lineage>
</organism>